<accession>A0A151PHK9</accession>
<organism evidence="1 2">
    <name type="scientific">Alligator mississippiensis</name>
    <name type="common">American alligator</name>
    <dbReference type="NCBI Taxonomy" id="8496"/>
    <lineage>
        <taxon>Eukaryota</taxon>
        <taxon>Metazoa</taxon>
        <taxon>Chordata</taxon>
        <taxon>Craniata</taxon>
        <taxon>Vertebrata</taxon>
        <taxon>Euteleostomi</taxon>
        <taxon>Archelosauria</taxon>
        <taxon>Archosauria</taxon>
        <taxon>Crocodylia</taxon>
        <taxon>Alligatoridae</taxon>
        <taxon>Alligatorinae</taxon>
        <taxon>Alligator</taxon>
    </lineage>
</organism>
<evidence type="ECO:0000313" key="2">
    <source>
        <dbReference type="Proteomes" id="UP000050525"/>
    </source>
</evidence>
<dbReference type="EMBL" id="AKHW03000190">
    <property type="protein sequence ID" value="KYO48498.1"/>
    <property type="molecule type" value="Genomic_DNA"/>
</dbReference>
<dbReference type="Proteomes" id="UP000050525">
    <property type="component" value="Unassembled WGS sequence"/>
</dbReference>
<gene>
    <name evidence="1" type="ORF">Y1Q_0022685</name>
</gene>
<proteinExistence type="predicted"/>
<reference evidence="1 2" key="1">
    <citation type="journal article" date="2012" name="Genome Biol.">
        <title>Sequencing three crocodilian genomes to illuminate the evolution of archosaurs and amniotes.</title>
        <authorList>
            <person name="St John J.A."/>
            <person name="Braun E.L."/>
            <person name="Isberg S.R."/>
            <person name="Miles L.G."/>
            <person name="Chong A.Y."/>
            <person name="Gongora J."/>
            <person name="Dalzell P."/>
            <person name="Moran C."/>
            <person name="Bed'hom B."/>
            <person name="Abzhanov A."/>
            <person name="Burgess S.C."/>
            <person name="Cooksey A.M."/>
            <person name="Castoe T.A."/>
            <person name="Crawford N.G."/>
            <person name="Densmore L.D."/>
            <person name="Drew J.C."/>
            <person name="Edwards S.V."/>
            <person name="Faircloth B.C."/>
            <person name="Fujita M.K."/>
            <person name="Greenwold M.J."/>
            <person name="Hoffmann F.G."/>
            <person name="Howard J.M."/>
            <person name="Iguchi T."/>
            <person name="Janes D.E."/>
            <person name="Khan S.Y."/>
            <person name="Kohno S."/>
            <person name="de Koning A.J."/>
            <person name="Lance S.L."/>
            <person name="McCarthy F.M."/>
            <person name="McCormack J.E."/>
            <person name="Merchant M.E."/>
            <person name="Peterson D.G."/>
            <person name="Pollock D.D."/>
            <person name="Pourmand N."/>
            <person name="Raney B.J."/>
            <person name="Roessler K.A."/>
            <person name="Sanford J.R."/>
            <person name="Sawyer R.H."/>
            <person name="Schmidt C.J."/>
            <person name="Triplett E.W."/>
            <person name="Tuberville T.D."/>
            <person name="Venegas-Anaya M."/>
            <person name="Howard J.T."/>
            <person name="Jarvis E.D."/>
            <person name="Guillette L.J.Jr."/>
            <person name="Glenn T.C."/>
            <person name="Green R.E."/>
            <person name="Ray D.A."/>
        </authorList>
    </citation>
    <scope>NUCLEOTIDE SEQUENCE [LARGE SCALE GENOMIC DNA]</scope>
    <source>
        <strain evidence="1">KSC_2009_1</strain>
    </source>
</reference>
<comment type="caution">
    <text evidence="1">The sequence shown here is derived from an EMBL/GenBank/DDBJ whole genome shotgun (WGS) entry which is preliminary data.</text>
</comment>
<keyword evidence="2" id="KW-1185">Reference proteome</keyword>
<sequence>METISLKKSTQLHLAIALELLTCRVLKSKIATEPCEVFQNRQIETCWPKGGSFLTVLLVELFKWKRRDTYR</sequence>
<name>A0A151PHK9_ALLMI</name>
<evidence type="ECO:0000313" key="1">
    <source>
        <dbReference type="EMBL" id="KYO48498.1"/>
    </source>
</evidence>
<protein>
    <submittedName>
        <fullName evidence="1">Uncharacterized protein</fullName>
    </submittedName>
</protein>
<dbReference type="AlphaFoldDB" id="A0A151PHK9"/>